<feature type="compositionally biased region" description="Low complexity" evidence="1">
    <location>
        <begin position="342"/>
        <end position="354"/>
    </location>
</feature>
<dbReference type="PANTHER" id="PTHR28083:SF1">
    <property type="entry name" value="GOOD FOR FULL DBP5 ACTIVITY PROTEIN 2"/>
    <property type="match status" value="1"/>
</dbReference>
<dbReference type="Proteomes" id="UP000807342">
    <property type="component" value="Unassembled WGS sequence"/>
</dbReference>
<comment type="caution">
    <text evidence="3">The sequence shown here is derived from an EMBL/GenBank/DDBJ whole genome shotgun (WGS) entry which is preliminary data.</text>
</comment>
<dbReference type="OrthoDB" id="5953249at2759"/>
<dbReference type="AlphaFoldDB" id="A0A9P5XAW9"/>
<dbReference type="PANTHER" id="PTHR28083">
    <property type="entry name" value="GOOD FOR FULL DBP5 ACTIVITY PROTEIN 2"/>
    <property type="match status" value="1"/>
</dbReference>
<protein>
    <recommendedName>
        <fullName evidence="2">Gfd2/YDR514C-like C-terminal domain-containing protein</fullName>
    </recommendedName>
</protein>
<accession>A0A9P5XAW9</accession>
<dbReference type="EMBL" id="MU151242">
    <property type="protein sequence ID" value="KAF9446501.1"/>
    <property type="molecule type" value="Genomic_DNA"/>
</dbReference>
<reference evidence="3" key="1">
    <citation type="submission" date="2020-11" db="EMBL/GenBank/DDBJ databases">
        <authorList>
            <consortium name="DOE Joint Genome Institute"/>
            <person name="Ahrendt S."/>
            <person name="Riley R."/>
            <person name="Andreopoulos W."/>
            <person name="Labutti K."/>
            <person name="Pangilinan J."/>
            <person name="Ruiz-Duenas F.J."/>
            <person name="Barrasa J.M."/>
            <person name="Sanchez-Garcia M."/>
            <person name="Camarero S."/>
            <person name="Miyauchi S."/>
            <person name="Serrano A."/>
            <person name="Linde D."/>
            <person name="Babiker R."/>
            <person name="Drula E."/>
            <person name="Ayuso-Fernandez I."/>
            <person name="Pacheco R."/>
            <person name="Padilla G."/>
            <person name="Ferreira P."/>
            <person name="Barriuso J."/>
            <person name="Kellner H."/>
            <person name="Castanera R."/>
            <person name="Alfaro M."/>
            <person name="Ramirez L."/>
            <person name="Pisabarro A.G."/>
            <person name="Kuo A."/>
            <person name="Tritt A."/>
            <person name="Lipzen A."/>
            <person name="He G."/>
            <person name="Yan M."/>
            <person name="Ng V."/>
            <person name="Cullen D."/>
            <person name="Martin F."/>
            <person name="Rosso M.-N."/>
            <person name="Henrissat B."/>
            <person name="Hibbett D."/>
            <person name="Martinez A.T."/>
            <person name="Grigoriev I.V."/>
        </authorList>
    </citation>
    <scope>NUCLEOTIDE SEQUENCE</scope>
    <source>
        <strain evidence="3">MF-IS2</strain>
    </source>
</reference>
<evidence type="ECO:0000313" key="4">
    <source>
        <dbReference type="Proteomes" id="UP000807342"/>
    </source>
</evidence>
<name>A0A9P5XAW9_9AGAR</name>
<feature type="region of interest" description="Disordered" evidence="1">
    <location>
        <begin position="551"/>
        <end position="570"/>
    </location>
</feature>
<dbReference type="InterPro" id="IPR048519">
    <property type="entry name" value="Gfd2/YDR514C-like_C"/>
</dbReference>
<dbReference type="InterPro" id="IPR040151">
    <property type="entry name" value="Gfd2/YDR514C-like"/>
</dbReference>
<keyword evidence="4" id="KW-1185">Reference proteome</keyword>
<proteinExistence type="predicted"/>
<dbReference type="GO" id="GO:0005634">
    <property type="term" value="C:nucleus"/>
    <property type="evidence" value="ECO:0007669"/>
    <property type="project" value="TreeGrafter"/>
</dbReference>
<dbReference type="Pfam" id="PF21762">
    <property type="entry name" value="DEDDh_C"/>
    <property type="match status" value="1"/>
</dbReference>
<feature type="domain" description="Gfd2/YDR514C-like C-terminal" evidence="2">
    <location>
        <begin position="157"/>
        <end position="294"/>
    </location>
</feature>
<evidence type="ECO:0000256" key="1">
    <source>
        <dbReference type="SAM" id="MobiDB-lite"/>
    </source>
</evidence>
<evidence type="ECO:0000259" key="2">
    <source>
        <dbReference type="Pfam" id="PF21762"/>
    </source>
</evidence>
<feature type="compositionally biased region" description="Polar residues" evidence="1">
    <location>
        <begin position="551"/>
        <end position="563"/>
    </location>
</feature>
<sequence length="608" mass="66305">MTDFTLVDPKGWKYDLHSVYSAYIGYFQVHNIPWFERTWGHLFTSFEDFLAFSWPVITVTDAYTGRAHIVTRLNSIGAFLKMIKTRFGETLPQAPNILQVTPFETTTRHLRNISDYATYRKLYSTLPAAVLAAQRTRVRAGEPKAIKELWAKREKTFLALGFVWSERNEKSCLEFGYAAVRCGHMDASGHWPPIPDTNYRKGHYVVEEYADKVINKHPPNQPWQFGETQLAPKAKLPQIIQAVISSLSSPDSDTSSSTIVLIGHGTHTQLARLEEMKIKVPHNALMIDIANFEKSLYATGDRGVMPDPKNEGLSRAPGSTLSLENLLRSFQHTHQPLTSNKNSSSNGSRSSRTPSTPPHPHTHPHPGTQQQLPQCTLANAGNEAFMSLFALQMLLDPTGTRVPSIKKGKLGNQGQRMHVLSAANMNTMNVMNNGMNVPMGMGIGMPGFPMGGMGMPGMPMPGLSPMPMPMYGMPGMSPMMPGVPGLPMAAANGGTVPSSPYLGPANAISKTANDIGNGDMGERGRPLRSPSVYNLGSEFGQMQLSMMTRAQSSGPTLSANAPQSGGGGGIPGYYANRKDVASGIGKRASILDMEKTRRRSSSYGALLR</sequence>
<evidence type="ECO:0000313" key="3">
    <source>
        <dbReference type="EMBL" id="KAF9446501.1"/>
    </source>
</evidence>
<gene>
    <name evidence="3" type="ORF">P691DRAFT_183335</name>
</gene>
<organism evidence="3 4">
    <name type="scientific">Macrolepiota fuliginosa MF-IS2</name>
    <dbReference type="NCBI Taxonomy" id="1400762"/>
    <lineage>
        <taxon>Eukaryota</taxon>
        <taxon>Fungi</taxon>
        <taxon>Dikarya</taxon>
        <taxon>Basidiomycota</taxon>
        <taxon>Agaricomycotina</taxon>
        <taxon>Agaricomycetes</taxon>
        <taxon>Agaricomycetidae</taxon>
        <taxon>Agaricales</taxon>
        <taxon>Agaricineae</taxon>
        <taxon>Agaricaceae</taxon>
        <taxon>Macrolepiota</taxon>
    </lineage>
</organism>
<feature type="region of interest" description="Disordered" evidence="1">
    <location>
        <begin position="333"/>
        <end position="372"/>
    </location>
</feature>